<evidence type="ECO:0000256" key="11">
    <source>
        <dbReference type="ARBA" id="ARBA00023295"/>
    </source>
</evidence>
<dbReference type="GO" id="GO:0000272">
    <property type="term" value="P:polysaccharide catabolic process"/>
    <property type="evidence" value="ECO:0007669"/>
    <property type="project" value="UniProtKB-KW"/>
</dbReference>
<keyword evidence="6" id="KW-0732">Signal</keyword>
<keyword evidence="11 13" id="KW-0326">Glycosidase</keyword>
<feature type="domain" description="Alpha galactosidase C-terminal" evidence="14">
    <location>
        <begin position="528"/>
        <end position="601"/>
    </location>
</feature>
<dbReference type="CDD" id="cd14792">
    <property type="entry name" value="GH27"/>
    <property type="match status" value="1"/>
</dbReference>
<dbReference type="CDD" id="cd04081">
    <property type="entry name" value="CBM35_galactosidase-like"/>
    <property type="match status" value="1"/>
</dbReference>
<name>A0A8H3UNY2_VENIN</name>
<keyword evidence="5" id="KW-0964">Secreted</keyword>
<evidence type="ECO:0000256" key="2">
    <source>
        <dbReference type="ARBA" id="ARBA00004613"/>
    </source>
</evidence>
<dbReference type="Pfam" id="PF16499">
    <property type="entry name" value="Melibiase_2"/>
    <property type="match status" value="1"/>
</dbReference>
<sequence>MSPNWKQSYETINDICEICEATSHPQSMKDSIFTTNHTIEKIVIMGLGDNWWQLAMILALKCHFLNQNLQKANIDVRPSSRQGDWATHQQFAVGLYGNKDGPYPDNAAGRATYVEDCLLALEKYFVKVNTYDKLPSPGPVVDEITSRTLLYTPLIPMHFIAQAIKGRDPELYIGNAMDTVEGWCEAMGMTELKDVARDFREKREWKRLAPMPTVVHNEVELKQADKKAGQMESLWNSYNHYSCAPNESIIHSNAQALVDLGLQAVGYHYVTVDCGWTLPQRGANGTLTPNPARFPSGYPALSKFIHDLGLGFGVYSDAGIKMCMTGEPEQVGSLFHEEQDAETFASWGADLLKYDNCYSETSSGYPNTDYTPIVPHLGRYQNMSDAITSTERPIILQICNWGLDFPSAWAPSVGHSWRITNDIIPAWRTIPRILNQAVSQTSFAGPGRWLDLDMLEVGNNIFTIPEEQTHFSLWAIIKSPLVIGAALKDSITTIREESLDILMNKDVIGYNQDSLGVAASFRRRWTEEGYEVWAGPLSGDRLVVALINWQNTARDLTLNLSDVGVDTAGSLKDIWNEETASDVESSYTAHVEAHGTMLLELSQITKAAASTQKPTFFPATNFTVTGSANRQTCHSNLCAPVGSKIGYISASGSASMNITSPSAGARKLIDVYFCNNEIAFQSAWEFGTNTRNLTISVNDVTTRIEVPLSGKSSELFSVGKGWEDTGTFKVEVGGWKKGSNVVVIGNKGGDAGLQRLGADFVGMDVYF</sequence>
<dbReference type="InterPro" id="IPR041233">
    <property type="entry name" value="Melibiase_C"/>
</dbReference>
<comment type="subcellular location">
    <subcellularLocation>
        <location evidence="2">Secreted</location>
    </subcellularLocation>
</comment>
<evidence type="ECO:0000256" key="1">
    <source>
        <dbReference type="ARBA" id="ARBA00001255"/>
    </source>
</evidence>
<evidence type="ECO:0000256" key="8">
    <source>
        <dbReference type="ARBA" id="ARBA00023157"/>
    </source>
</evidence>
<dbReference type="Proteomes" id="UP000433883">
    <property type="component" value="Unassembled WGS sequence"/>
</dbReference>
<evidence type="ECO:0000256" key="9">
    <source>
        <dbReference type="ARBA" id="ARBA00023180"/>
    </source>
</evidence>
<dbReference type="Pfam" id="PF17801">
    <property type="entry name" value="Melibiase_C"/>
    <property type="match status" value="1"/>
</dbReference>
<keyword evidence="7 13" id="KW-0378">Hydrolase</keyword>
<dbReference type="PANTHER" id="PTHR11452:SF75">
    <property type="entry name" value="ALPHA-GALACTOSIDASE MEL1"/>
    <property type="match status" value="1"/>
</dbReference>
<dbReference type="InterPro" id="IPR013780">
    <property type="entry name" value="Glyco_hydro_b"/>
</dbReference>
<evidence type="ECO:0000313" key="15">
    <source>
        <dbReference type="EMBL" id="KAE9972726.1"/>
    </source>
</evidence>
<dbReference type="InterPro" id="IPR017853">
    <property type="entry name" value="GH"/>
</dbReference>
<keyword evidence="10" id="KW-0119">Carbohydrate metabolism</keyword>
<dbReference type="GO" id="GO:0005576">
    <property type="term" value="C:extracellular region"/>
    <property type="evidence" value="ECO:0007669"/>
    <property type="project" value="UniProtKB-SubCell"/>
</dbReference>
<evidence type="ECO:0000256" key="5">
    <source>
        <dbReference type="ARBA" id="ARBA00022525"/>
    </source>
</evidence>
<protein>
    <recommendedName>
        <fullName evidence="4 13">Alpha-galactosidase</fullName>
        <ecNumber evidence="4 13">3.2.1.22</ecNumber>
    </recommendedName>
    <alternativeName>
        <fullName evidence="13">Melibiase</fullName>
    </alternativeName>
</protein>
<dbReference type="GO" id="GO:0004557">
    <property type="term" value="F:alpha-galactosidase activity"/>
    <property type="evidence" value="ECO:0007669"/>
    <property type="project" value="UniProtKB-EC"/>
</dbReference>
<dbReference type="InterPro" id="IPR013785">
    <property type="entry name" value="Aldolase_TIM"/>
</dbReference>
<reference evidence="15 16" key="1">
    <citation type="submission" date="2019-11" db="EMBL/GenBank/DDBJ databases">
        <title>Venturia inaequalis Genome Resource.</title>
        <authorList>
            <person name="Lichtner F.J."/>
        </authorList>
    </citation>
    <scope>NUCLEOTIDE SEQUENCE [LARGE SCALE GENOMIC DNA]</scope>
    <source>
        <strain evidence="15">Bline_iso_100314</strain>
    </source>
</reference>
<dbReference type="EMBL" id="WNWQ01000254">
    <property type="protein sequence ID" value="KAE9972726.1"/>
    <property type="molecule type" value="Genomic_DNA"/>
</dbReference>
<evidence type="ECO:0000256" key="12">
    <source>
        <dbReference type="ARBA" id="ARBA00023326"/>
    </source>
</evidence>
<comment type="caution">
    <text evidence="15">The sequence shown here is derived from an EMBL/GenBank/DDBJ whole genome shotgun (WGS) entry which is preliminary data.</text>
</comment>
<keyword evidence="8 13" id="KW-1015">Disulfide bond</keyword>
<dbReference type="FunFam" id="2.60.40.1180:FF:000008">
    <property type="entry name" value="Alpha-galactosidase"/>
    <property type="match status" value="1"/>
</dbReference>
<dbReference type="PANTHER" id="PTHR11452">
    <property type="entry name" value="ALPHA-GALACTOSIDASE/ALPHA-N-ACETYLGALACTOSAMINIDASE"/>
    <property type="match status" value="1"/>
</dbReference>
<keyword evidence="9" id="KW-0325">Glycoprotein</keyword>
<evidence type="ECO:0000256" key="3">
    <source>
        <dbReference type="ARBA" id="ARBA00009743"/>
    </source>
</evidence>
<dbReference type="SUPFAM" id="SSF51011">
    <property type="entry name" value="Glycosyl hydrolase domain"/>
    <property type="match status" value="1"/>
</dbReference>
<dbReference type="Gene3D" id="3.20.20.70">
    <property type="entry name" value="Aldolase class I"/>
    <property type="match status" value="1"/>
</dbReference>
<keyword evidence="12" id="KW-0624">Polysaccharide degradation</keyword>
<comment type="catalytic activity">
    <reaction evidence="1 13">
        <text>Hydrolysis of terminal, non-reducing alpha-D-galactose residues in alpha-D-galactosides, including galactose oligosaccharides, galactomannans and galactolipids.</text>
        <dbReference type="EC" id="3.2.1.22"/>
    </reaction>
</comment>
<dbReference type="Gene3D" id="2.60.40.1180">
    <property type="entry name" value="Golgi alpha-mannosidase II"/>
    <property type="match status" value="1"/>
</dbReference>
<dbReference type="AlphaFoldDB" id="A0A8H3UNY2"/>
<dbReference type="Gene3D" id="2.60.120.260">
    <property type="entry name" value="Galactose-binding domain-like"/>
    <property type="match status" value="1"/>
</dbReference>
<evidence type="ECO:0000259" key="14">
    <source>
        <dbReference type="Pfam" id="PF17801"/>
    </source>
</evidence>
<dbReference type="FunFam" id="3.20.20.70:FF:000197">
    <property type="entry name" value="Alpha-galactosidase"/>
    <property type="match status" value="1"/>
</dbReference>
<organism evidence="15 16">
    <name type="scientific">Venturia inaequalis</name>
    <name type="common">Apple scab fungus</name>
    <dbReference type="NCBI Taxonomy" id="5025"/>
    <lineage>
        <taxon>Eukaryota</taxon>
        <taxon>Fungi</taxon>
        <taxon>Dikarya</taxon>
        <taxon>Ascomycota</taxon>
        <taxon>Pezizomycotina</taxon>
        <taxon>Dothideomycetes</taxon>
        <taxon>Pleosporomycetidae</taxon>
        <taxon>Venturiales</taxon>
        <taxon>Venturiaceae</taxon>
        <taxon>Venturia</taxon>
    </lineage>
</organism>
<evidence type="ECO:0000256" key="13">
    <source>
        <dbReference type="RuleBase" id="RU361168"/>
    </source>
</evidence>
<evidence type="ECO:0000256" key="6">
    <source>
        <dbReference type="ARBA" id="ARBA00022729"/>
    </source>
</evidence>
<evidence type="ECO:0000313" key="16">
    <source>
        <dbReference type="Proteomes" id="UP000433883"/>
    </source>
</evidence>
<dbReference type="SUPFAM" id="SSF51445">
    <property type="entry name" value="(Trans)glycosidases"/>
    <property type="match status" value="1"/>
</dbReference>
<dbReference type="PRINTS" id="PR00740">
    <property type="entry name" value="GLHYDRLASE27"/>
</dbReference>
<evidence type="ECO:0000256" key="10">
    <source>
        <dbReference type="ARBA" id="ARBA00023277"/>
    </source>
</evidence>
<proteinExistence type="inferred from homology"/>
<dbReference type="InterPro" id="IPR002241">
    <property type="entry name" value="Glyco_hydro_27"/>
</dbReference>
<evidence type="ECO:0000256" key="4">
    <source>
        <dbReference type="ARBA" id="ARBA00012755"/>
    </source>
</evidence>
<evidence type="ECO:0000256" key="7">
    <source>
        <dbReference type="ARBA" id="ARBA00022801"/>
    </source>
</evidence>
<dbReference type="EC" id="3.2.1.22" evidence="4 13"/>
<comment type="similarity">
    <text evidence="3 13">Belongs to the glycosyl hydrolase 27 family.</text>
</comment>
<gene>
    <name evidence="15" type="ORF">BLS_003918</name>
</gene>
<accession>A0A8H3UNY2</accession>